<sequence length="185" mass="21193">MHQRGDFVSPVSHRTSTQCSRSSVGAASQGQSEEEVFTEDQVQEIERLLSRIGDATDDDQRSEDPPELESVRQVASAHAPPQAVLRGHKDLVGRPRARPVLNERDRVWKARVADAHTYLERKKSDTTKAILNERRFRENNRQLRPRHRTRSPSCTSKPLPSLFDSNTRYDIHADDMVRFVEARGR</sequence>
<feature type="compositionally biased region" description="Polar residues" evidence="1">
    <location>
        <begin position="151"/>
        <end position="163"/>
    </location>
</feature>
<feature type="region of interest" description="Disordered" evidence="1">
    <location>
        <begin position="129"/>
        <end position="163"/>
    </location>
</feature>
<evidence type="ECO:0000313" key="3">
    <source>
        <dbReference type="Proteomes" id="UP001430356"/>
    </source>
</evidence>
<reference evidence="2 3" key="1">
    <citation type="journal article" date="2021" name="MBio">
        <title>A New Model Trypanosomatid, Novymonas esmeraldas: Genomic Perception of Its 'Candidatus Pandoraea novymonadis' Endosymbiont.</title>
        <authorList>
            <person name="Zakharova A."/>
            <person name="Saura A."/>
            <person name="Butenko A."/>
            <person name="Podesvova L."/>
            <person name="Warmusova S."/>
            <person name="Kostygov A.Y."/>
            <person name="Nenarokova A."/>
            <person name="Lukes J."/>
            <person name="Opperdoes F.R."/>
            <person name="Yurchenko V."/>
        </authorList>
    </citation>
    <scope>NUCLEOTIDE SEQUENCE [LARGE SCALE GENOMIC DNA]</scope>
    <source>
        <strain evidence="2 3">E262AT.01</strain>
    </source>
</reference>
<protein>
    <submittedName>
        <fullName evidence="2">Uncharacterized protein</fullName>
    </submittedName>
</protein>
<feature type="region of interest" description="Disordered" evidence="1">
    <location>
        <begin position="1"/>
        <end position="98"/>
    </location>
</feature>
<organism evidence="2 3">
    <name type="scientific">Novymonas esmeraldas</name>
    <dbReference type="NCBI Taxonomy" id="1808958"/>
    <lineage>
        <taxon>Eukaryota</taxon>
        <taxon>Discoba</taxon>
        <taxon>Euglenozoa</taxon>
        <taxon>Kinetoplastea</taxon>
        <taxon>Metakinetoplastina</taxon>
        <taxon>Trypanosomatida</taxon>
        <taxon>Trypanosomatidae</taxon>
        <taxon>Novymonas</taxon>
    </lineage>
</organism>
<evidence type="ECO:0000256" key="1">
    <source>
        <dbReference type="SAM" id="MobiDB-lite"/>
    </source>
</evidence>
<dbReference type="Proteomes" id="UP001430356">
    <property type="component" value="Unassembled WGS sequence"/>
</dbReference>
<feature type="compositionally biased region" description="Acidic residues" evidence="1">
    <location>
        <begin position="32"/>
        <end position="43"/>
    </location>
</feature>
<gene>
    <name evidence="2" type="ORF">NESM_000092100</name>
</gene>
<name>A0AAW0F1C4_9TRYP</name>
<proteinExistence type="predicted"/>
<feature type="compositionally biased region" description="Polar residues" evidence="1">
    <location>
        <begin position="12"/>
        <end position="31"/>
    </location>
</feature>
<keyword evidence="3" id="KW-1185">Reference proteome</keyword>
<accession>A0AAW0F1C4</accession>
<dbReference type="EMBL" id="JAECZO010000005">
    <property type="protein sequence ID" value="KAK7200380.1"/>
    <property type="molecule type" value="Genomic_DNA"/>
</dbReference>
<feature type="compositionally biased region" description="Basic and acidic residues" evidence="1">
    <location>
        <begin position="129"/>
        <end position="141"/>
    </location>
</feature>
<dbReference type="AlphaFoldDB" id="A0AAW0F1C4"/>
<comment type="caution">
    <text evidence="2">The sequence shown here is derived from an EMBL/GenBank/DDBJ whole genome shotgun (WGS) entry which is preliminary data.</text>
</comment>
<evidence type="ECO:0000313" key="2">
    <source>
        <dbReference type="EMBL" id="KAK7200380.1"/>
    </source>
</evidence>